<name>A0A133Q379_STALU</name>
<dbReference type="InterPro" id="IPR019999">
    <property type="entry name" value="Anth_synth_I-like"/>
</dbReference>
<dbReference type="Gene3D" id="3.60.120.10">
    <property type="entry name" value="Anthranilate synthase"/>
    <property type="match status" value="1"/>
</dbReference>
<dbReference type="GeneID" id="58089757"/>
<dbReference type="Pfam" id="PF04715">
    <property type="entry name" value="Anth_synt_I_N"/>
    <property type="match status" value="1"/>
</dbReference>
<dbReference type="SUPFAM" id="SSF56322">
    <property type="entry name" value="ADC synthase"/>
    <property type="match status" value="1"/>
</dbReference>
<dbReference type="RefSeq" id="WP_002459108.1">
    <property type="nucleotide sequence ID" value="NZ_AP021848.1"/>
</dbReference>
<feature type="domain" description="Anthranilate synthase component I N-terminal" evidence="10">
    <location>
        <begin position="16"/>
        <end position="150"/>
    </location>
</feature>
<sequence>MKIYYKVLKATMTPEALAQLSTKKIILESANQTQVKGRYSIVALDYYGTITLYDDFLEIKTQQQSETITTHFYDYFKNYINQFNESISHSDLQDLPFISGFIGSCSFDLARHEFPILKKTPLKLNNEHDARFFMIEDVYVFDHYKDDLYVIATNQFSLASQEQLEARVENNIKRLYNIQPLHQTIDFQHHKVITSNIDKTSFLNMISQYKQKIQSGDMFQVVPSRIYSYQHHFGNQLHQLTFQLYQNLKRQNPSPYMYYINMDEPIIIGSSPESFVKVHKDKVYTNPIAGTIQRGTTPDEDLAHAQQLLNDSKERSEHSMLVDLGRNDINRIALPGSTSILKLMEIEKYEHVMHIVSEVRGNVDKSLSPMTIIASLLPTGTVSGAPKLRAIQRIYESHPYKRGIYSGGIGYINCNQDLDFALAIRTMLIDDKEVHVEAGCGVVYDSIPEKELRETQLKAKSLLEVTP</sequence>
<evidence type="ECO:0000256" key="8">
    <source>
        <dbReference type="ARBA" id="ARBA00047683"/>
    </source>
</evidence>
<dbReference type="Proteomes" id="UP000293637">
    <property type="component" value="Unassembled WGS sequence"/>
</dbReference>
<evidence type="ECO:0000259" key="9">
    <source>
        <dbReference type="Pfam" id="PF00425"/>
    </source>
</evidence>
<dbReference type="AlphaFoldDB" id="A0A133Q379"/>
<evidence type="ECO:0000313" key="12">
    <source>
        <dbReference type="EMBL" id="TBW72196.1"/>
    </source>
</evidence>
<evidence type="ECO:0000313" key="13">
    <source>
        <dbReference type="Proteomes" id="UP000070063"/>
    </source>
</evidence>
<evidence type="ECO:0000256" key="5">
    <source>
        <dbReference type="ARBA" id="ARBA00022842"/>
    </source>
</evidence>
<dbReference type="InterPro" id="IPR006805">
    <property type="entry name" value="Anth_synth_I_N"/>
</dbReference>
<evidence type="ECO:0000256" key="7">
    <source>
        <dbReference type="ARBA" id="ARBA00025634"/>
    </source>
</evidence>
<dbReference type="PANTHER" id="PTHR11236:SF48">
    <property type="entry name" value="ISOCHORISMATE SYNTHASE MENF"/>
    <property type="match status" value="1"/>
</dbReference>
<comment type="subunit">
    <text evidence="2">Heterotetramer consisting of two non-identical subunits: a beta subunit (TrpG) and a large alpha subunit (TrpE).</text>
</comment>
<keyword evidence="6" id="KW-0456">Lyase</keyword>
<dbReference type="EMBL" id="LRQI01000077">
    <property type="protein sequence ID" value="KXA37327.1"/>
    <property type="molecule type" value="Genomic_DNA"/>
</dbReference>
<dbReference type="eggNOG" id="COG0147">
    <property type="taxonomic scope" value="Bacteria"/>
</dbReference>
<dbReference type="InterPro" id="IPR015890">
    <property type="entry name" value="Chorismate_C"/>
</dbReference>
<evidence type="ECO:0000256" key="4">
    <source>
        <dbReference type="ARBA" id="ARBA00022723"/>
    </source>
</evidence>
<evidence type="ECO:0000256" key="3">
    <source>
        <dbReference type="ARBA" id="ARBA00020653"/>
    </source>
</evidence>
<dbReference type="PRINTS" id="PR00095">
    <property type="entry name" value="ANTSNTHASEI"/>
</dbReference>
<dbReference type="GO" id="GO:0004049">
    <property type="term" value="F:anthranilate synthase activity"/>
    <property type="evidence" value="ECO:0007669"/>
    <property type="project" value="UniProtKB-EC"/>
</dbReference>
<comment type="cofactor">
    <cofactor evidence="1">
        <name>Mg(2+)</name>
        <dbReference type="ChEBI" id="CHEBI:18420"/>
    </cofactor>
</comment>
<dbReference type="PANTHER" id="PTHR11236">
    <property type="entry name" value="AMINOBENZOATE/ANTHRANILATE SYNTHASE"/>
    <property type="match status" value="1"/>
</dbReference>
<comment type="catalytic activity">
    <reaction evidence="8">
        <text>chorismate + L-glutamine = anthranilate + pyruvate + L-glutamate + H(+)</text>
        <dbReference type="Rhea" id="RHEA:21732"/>
        <dbReference type="ChEBI" id="CHEBI:15361"/>
        <dbReference type="ChEBI" id="CHEBI:15378"/>
        <dbReference type="ChEBI" id="CHEBI:16567"/>
        <dbReference type="ChEBI" id="CHEBI:29748"/>
        <dbReference type="ChEBI" id="CHEBI:29985"/>
        <dbReference type="ChEBI" id="CHEBI:58359"/>
        <dbReference type="EC" id="4.1.3.27"/>
    </reaction>
</comment>
<gene>
    <name evidence="12" type="ORF">EQ812_07925</name>
    <name evidence="11" type="ORF">HMPREF3225_01808</name>
</gene>
<evidence type="ECO:0000259" key="10">
    <source>
        <dbReference type="Pfam" id="PF04715"/>
    </source>
</evidence>
<evidence type="ECO:0000313" key="11">
    <source>
        <dbReference type="EMBL" id="KXA37327.1"/>
    </source>
</evidence>
<evidence type="ECO:0000313" key="14">
    <source>
        <dbReference type="Proteomes" id="UP000293637"/>
    </source>
</evidence>
<dbReference type="Pfam" id="PF00425">
    <property type="entry name" value="Chorismate_bind"/>
    <property type="match status" value="1"/>
</dbReference>
<comment type="function">
    <text evidence="7">Part of a heterotetrameric complex that catalyzes the two-step biosynthesis of anthranilate, an intermediate in the biosynthesis of L-tryptophan. In the first step, the glutamine-binding beta subunit (TrpG) of anthranilate synthase (AS) provides the glutamine amidotransferase activity which generates ammonia as a substrate that, along with chorismate, is used in the second step, catalyzed by the large alpha subunit of AS (TrpE) to produce anthranilate. In the absence of TrpG, TrpE can synthesize anthranilate directly from chorismate and high concentrations of ammonia.</text>
</comment>
<reference evidence="11 13" key="1">
    <citation type="submission" date="2016-01" db="EMBL/GenBank/DDBJ databases">
        <authorList>
            <person name="Mitreva M."/>
            <person name="Pepin K.H."/>
            <person name="Mihindukulasuriya K.A."/>
            <person name="Fulton R."/>
            <person name="Fronick C."/>
            <person name="O'Laughlin M."/>
            <person name="Miner T."/>
            <person name="Herter B."/>
            <person name="Rosa B.A."/>
            <person name="Cordes M."/>
            <person name="Tomlinson C."/>
            <person name="Wollam A."/>
            <person name="Palsikar V.B."/>
            <person name="Mardis E.R."/>
            <person name="Wilson R.K."/>
        </authorList>
    </citation>
    <scope>NUCLEOTIDE SEQUENCE [LARGE SCALE GENOMIC DNA]</scope>
    <source>
        <strain evidence="11 13">MJR7738</strain>
    </source>
</reference>
<dbReference type="NCBIfam" id="NF010082">
    <property type="entry name" value="PRK13567.1"/>
    <property type="match status" value="1"/>
</dbReference>
<protein>
    <recommendedName>
        <fullName evidence="3">Anthranilate synthase component 1</fullName>
    </recommendedName>
</protein>
<evidence type="ECO:0000256" key="1">
    <source>
        <dbReference type="ARBA" id="ARBA00001946"/>
    </source>
</evidence>
<evidence type="ECO:0000256" key="2">
    <source>
        <dbReference type="ARBA" id="ARBA00011575"/>
    </source>
</evidence>
<comment type="caution">
    <text evidence="12">The sequence shown here is derived from an EMBL/GenBank/DDBJ whole genome shotgun (WGS) entry which is preliminary data.</text>
</comment>
<dbReference type="InterPro" id="IPR005801">
    <property type="entry name" value="ADC_synthase"/>
</dbReference>
<keyword evidence="5" id="KW-0460">Magnesium</keyword>
<evidence type="ECO:0000256" key="6">
    <source>
        <dbReference type="ARBA" id="ARBA00023239"/>
    </source>
</evidence>
<feature type="domain" description="Chorismate-utilising enzyme C-terminal" evidence="9">
    <location>
        <begin position="199"/>
        <end position="458"/>
    </location>
</feature>
<dbReference type="GO" id="GO:0000162">
    <property type="term" value="P:L-tryptophan biosynthetic process"/>
    <property type="evidence" value="ECO:0007669"/>
    <property type="project" value="TreeGrafter"/>
</dbReference>
<dbReference type="GO" id="GO:0046872">
    <property type="term" value="F:metal ion binding"/>
    <property type="evidence" value="ECO:0007669"/>
    <property type="project" value="UniProtKB-KW"/>
</dbReference>
<dbReference type="Proteomes" id="UP000070063">
    <property type="component" value="Unassembled WGS sequence"/>
</dbReference>
<keyword evidence="4" id="KW-0479">Metal-binding</keyword>
<organism evidence="12 14">
    <name type="scientific">Staphylococcus lugdunensis</name>
    <dbReference type="NCBI Taxonomy" id="28035"/>
    <lineage>
        <taxon>Bacteria</taxon>
        <taxon>Bacillati</taxon>
        <taxon>Bacillota</taxon>
        <taxon>Bacilli</taxon>
        <taxon>Bacillales</taxon>
        <taxon>Staphylococcaceae</taxon>
        <taxon>Staphylococcus</taxon>
    </lineage>
</organism>
<proteinExistence type="predicted"/>
<dbReference type="STRING" id="28035.B6N84_07070"/>
<accession>A0A133Q379</accession>
<dbReference type="EMBL" id="SCHB01000004">
    <property type="protein sequence ID" value="TBW72196.1"/>
    <property type="molecule type" value="Genomic_DNA"/>
</dbReference>
<reference evidence="12 14" key="2">
    <citation type="journal article" date="2019" name="Sci. Transl. Med.">
        <title>Quorum sensing between bacterial species on the skin protects against epidermal injury in atopic dermatitis.</title>
        <authorList>
            <person name="Williams M.R."/>
        </authorList>
    </citation>
    <scope>NUCLEOTIDE SEQUENCE [LARGE SCALE GENOMIC DNA]</scope>
    <source>
        <strain evidence="12 14">E7</strain>
    </source>
</reference>